<dbReference type="InterPro" id="IPR002481">
    <property type="entry name" value="FUR"/>
</dbReference>
<keyword evidence="1" id="KW-0479">Metal-binding</keyword>
<dbReference type="GO" id="GO:0045892">
    <property type="term" value="P:negative regulation of DNA-templated transcription"/>
    <property type="evidence" value="ECO:0007669"/>
    <property type="project" value="TreeGrafter"/>
</dbReference>
<dbReference type="Pfam" id="PF01475">
    <property type="entry name" value="FUR"/>
    <property type="match status" value="1"/>
</dbReference>
<dbReference type="Proteomes" id="UP001241110">
    <property type="component" value="Unassembled WGS sequence"/>
</dbReference>
<feature type="binding site" evidence="1">
    <location>
        <position position="100"/>
    </location>
    <ligand>
        <name>Zn(2+)</name>
        <dbReference type="ChEBI" id="CHEBI:29105"/>
    </ligand>
</feature>
<protein>
    <submittedName>
        <fullName evidence="2">Transcriptional repressor</fullName>
    </submittedName>
</protein>
<dbReference type="EMBL" id="JASJOS010000011">
    <property type="protein sequence ID" value="MDJ1483377.1"/>
    <property type="molecule type" value="Genomic_DNA"/>
</dbReference>
<dbReference type="PANTHER" id="PTHR33202:SF22">
    <property type="entry name" value="HYDROGEN PEROXIDE SENSITIVE REPRESSOR"/>
    <property type="match status" value="1"/>
</dbReference>
<comment type="cofactor">
    <cofactor evidence="1">
        <name>Zn(2+)</name>
        <dbReference type="ChEBI" id="CHEBI:29105"/>
    </cofactor>
    <text evidence="1">Binds 1 zinc ion per subunit.</text>
</comment>
<sequence>MNSSVKLLKDHKLRNTSCREEVLDFFLEKDAALSHSDLESQLSDSFDRVTLYRTLKTFLDAGLIHKVLDDEGGAKYALCKSHCTDHLHLDNHVHFKCTHCGKTSCLDSITIPSVNLPKGYEGTDVYLLVQGVCRICGEKN</sequence>
<dbReference type="GO" id="GO:0000976">
    <property type="term" value="F:transcription cis-regulatory region binding"/>
    <property type="evidence" value="ECO:0007669"/>
    <property type="project" value="TreeGrafter"/>
</dbReference>
<accession>A0AAE3U967</accession>
<organism evidence="2 3">
    <name type="scientific">Xanthocytophaga flava</name>
    <dbReference type="NCBI Taxonomy" id="3048013"/>
    <lineage>
        <taxon>Bacteria</taxon>
        <taxon>Pseudomonadati</taxon>
        <taxon>Bacteroidota</taxon>
        <taxon>Cytophagia</taxon>
        <taxon>Cytophagales</taxon>
        <taxon>Rhodocytophagaceae</taxon>
        <taxon>Xanthocytophaga</taxon>
    </lineage>
</organism>
<dbReference type="InterPro" id="IPR036388">
    <property type="entry name" value="WH-like_DNA-bd_sf"/>
</dbReference>
<dbReference type="AlphaFoldDB" id="A0AAE3U967"/>
<dbReference type="RefSeq" id="WP_313983145.1">
    <property type="nucleotide sequence ID" value="NZ_JASJOS010000011.1"/>
</dbReference>
<dbReference type="GO" id="GO:1900376">
    <property type="term" value="P:regulation of secondary metabolite biosynthetic process"/>
    <property type="evidence" value="ECO:0007669"/>
    <property type="project" value="TreeGrafter"/>
</dbReference>
<reference evidence="2" key="1">
    <citation type="submission" date="2023-05" db="EMBL/GenBank/DDBJ databases">
        <authorList>
            <person name="Zhang X."/>
        </authorList>
    </citation>
    <scope>NUCLEOTIDE SEQUENCE</scope>
    <source>
        <strain evidence="2">YF14B1</strain>
    </source>
</reference>
<dbReference type="GO" id="GO:0003700">
    <property type="term" value="F:DNA-binding transcription factor activity"/>
    <property type="evidence" value="ECO:0007669"/>
    <property type="project" value="InterPro"/>
</dbReference>
<comment type="caution">
    <text evidence="2">The sequence shown here is derived from an EMBL/GenBank/DDBJ whole genome shotgun (WGS) entry which is preliminary data.</text>
</comment>
<dbReference type="SUPFAM" id="SSF46785">
    <property type="entry name" value="Winged helix' DNA-binding domain"/>
    <property type="match status" value="1"/>
</dbReference>
<dbReference type="PANTHER" id="PTHR33202">
    <property type="entry name" value="ZINC UPTAKE REGULATION PROTEIN"/>
    <property type="match status" value="1"/>
</dbReference>
<evidence type="ECO:0000313" key="3">
    <source>
        <dbReference type="Proteomes" id="UP001241110"/>
    </source>
</evidence>
<dbReference type="GO" id="GO:0008270">
    <property type="term" value="F:zinc ion binding"/>
    <property type="evidence" value="ECO:0007669"/>
    <property type="project" value="TreeGrafter"/>
</dbReference>
<gene>
    <name evidence="2" type="ORF">QNI16_22955</name>
</gene>
<dbReference type="InterPro" id="IPR036390">
    <property type="entry name" value="WH_DNA-bd_sf"/>
</dbReference>
<feature type="binding site" evidence="1">
    <location>
        <position position="136"/>
    </location>
    <ligand>
        <name>Zn(2+)</name>
        <dbReference type="ChEBI" id="CHEBI:29105"/>
    </ligand>
</feature>
<evidence type="ECO:0000313" key="2">
    <source>
        <dbReference type="EMBL" id="MDJ1483377.1"/>
    </source>
</evidence>
<name>A0AAE3U967_9BACT</name>
<feature type="binding site" evidence="1">
    <location>
        <position position="133"/>
    </location>
    <ligand>
        <name>Zn(2+)</name>
        <dbReference type="ChEBI" id="CHEBI:29105"/>
    </ligand>
</feature>
<proteinExistence type="predicted"/>
<keyword evidence="1" id="KW-0862">Zinc</keyword>
<evidence type="ECO:0000256" key="1">
    <source>
        <dbReference type="PIRSR" id="PIRSR602481-1"/>
    </source>
</evidence>
<feature type="binding site" evidence="1">
    <location>
        <position position="97"/>
    </location>
    <ligand>
        <name>Zn(2+)</name>
        <dbReference type="ChEBI" id="CHEBI:29105"/>
    </ligand>
</feature>
<dbReference type="Gene3D" id="1.10.10.10">
    <property type="entry name" value="Winged helix-like DNA-binding domain superfamily/Winged helix DNA-binding domain"/>
    <property type="match status" value="1"/>
</dbReference>